<reference evidence="2 3" key="1">
    <citation type="submission" date="2023-06" db="EMBL/GenBank/DDBJ databases">
        <title>Five Gram-positive bacteria isolated from mangrove sediments in Shenzhen, Guangdong, China.</title>
        <authorList>
            <person name="Yu S."/>
            <person name="Zheng W."/>
            <person name="Huang Y."/>
        </authorList>
    </citation>
    <scope>NUCLEOTIDE SEQUENCE [LARGE SCALE GENOMIC DNA]</scope>
    <source>
        <strain evidence="2 3">SaN35-3</strain>
    </source>
</reference>
<protein>
    <submittedName>
        <fullName evidence="2">Uncharacterized protein</fullName>
    </submittedName>
</protein>
<proteinExistence type="predicted"/>
<feature type="transmembrane region" description="Helical" evidence="1">
    <location>
        <begin position="31"/>
        <end position="50"/>
    </location>
</feature>
<dbReference type="Proteomes" id="UP001197974">
    <property type="component" value="Chromosome"/>
</dbReference>
<organism evidence="2 3">
    <name type="scientific">Bacillus carboniphilus</name>
    <dbReference type="NCBI Taxonomy" id="86663"/>
    <lineage>
        <taxon>Bacteria</taxon>
        <taxon>Bacillati</taxon>
        <taxon>Bacillota</taxon>
        <taxon>Bacilli</taxon>
        <taxon>Bacillales</taxon>
        <taxon>Bacillaceae</taxon>
        <taxon>Bacillus</taxon>
    </lineage>
</organism>
<evidence type="ECO:0000313" key="3">
    <source>
        <dbReference type="Proteomes" id="UP001197974"/>
    </source>
</evidence>
<keyword evidence="1" id="KW-0812">Transmembrane</keyword>
<dbReference type="EMBL" id="CP129013">
    <property type="protein sequence ID" value="WLR42221.1"/>
    <property type="molecule type" value="Genomic_DNA"/>
</dbReference>
<name>A0ABY9JS55_9BACI</name>
<evidence type="ECO:0000256" key="1">
    <source>
        <dbReference type="SAM" id="Phobius"/>
    </source>
</evidence>
<accession>A0ABY9JS55</accession>
<keyword evidence="1" id="KW-1133">Transmembrane helix</keyword>
<feature type="transmembrane region" description="Helical" evidence="1">
    <location>
        <begin position="7"/>
        <end position="25"/>
    </location>
</feature>
<gene>
    <name evidence="2" type="ORF">LC087_15990</name>
</gene>
<evidence type="ECO:0000313" key="2">
    <source>
        <dbReference type="EMBL" id="WLR42221.1"/>
    </source>
</evidence>
<keyword evidence="1" id="KW-0472">Membrane</keyword>
<keyword evidence="3" id="KW-1185">Reference proteome</keyword>
<dbReference type="RefSeq" id="WP_226543322.1">
    <property type="nucleotide sequence ID" value="NZ_CP129013.1"/>
</dbReference>
<sequence>MKLFRTSEVSLVIIVTVITASVLMLNEDSTFMIVTLGIYVAIVLTWFRILSQRKRADKTNQEVEK</sequence>